<evidence type="ECO:0000313" key="2">
    <source>
        <dbReference type="Proteomes" id="UP000286773"/>
    </source>
</evidence>
<dbReference type="Proteomes" id="UP000286773">
    <property type="component" value="Unassembled WGS sequence"/>
</dbReference>
<reference evidence="1 2" key="1">
    <citation type="submission" date="2017-05" db="EMBL/GenBank/DDBJ databases">
        <title>Vagococcus spp. assemblies.</title>
        <authorList>
            <person name="Gulvik C.A."/>
        </authorList>
    </citation>
    <scope>NUCLEOTIDE SEQUENCE [LARGE SCALE GENOMIC DNA]</scope>
    <source>
        <strain evidence="1 2">LMG 24798</strain>
    </source>
</reference>
<evidence type="ECO:0000313" key="1">
    <source>
        <dbReference type="EMBL" id="RSU13318.1"/>
    </source>
</evidence>
<comment type="caution">
    <text evidence="1">The sequence shown here is derived from an EMBL/GenBank/DDBJ whole genome shotgun (WGS) entry which is preliminary data.</text>
</comment>
<sequence length="59" mass="7351">MSRKYYEENFKKQLKRLTKRKEQFPNEASLDRFVYTICLEYNRKYSQRVHKGFGQLINE</sequence>
<accession>A0A430AZ38</accession>
<name>A0A430AZ38_9ENTE</name>
<keyword evidence="2" id="KW-1185">Reference proteome</keyword>
<proteinExistence type="predicted"/>
<dbReference type="OrthoDB" id="9779930at2"/>
<protein>
    <submittedName>
        <fullName evidence="1">Uncharacterized protein</fullName>
    </submittedName>
</protein>
<organism evidence="1 2">
    <name type="scientific">Vagococcus acidifermentans</name>
    <dbReference type="NCBI Taxonomy" id="564710"/>
    <lineage>
        <taxon>Bacteria</taxon>
        <taxon>Bacillati</taxon>
        <taxon>Bacillota</taxon>
        <taxon>Bacilli</taxon>
        <taxon>Lactobacillales</taxon>
        <taxon>Enterococcaceae</taxon>
        <taxon>Vagococcus</taxon>
    </lineage>
</organism>
<dbReference type="EMBL" id="NGKC01000003">
    <property type="protein sequence ID" value="RSU13318.1"/>
    <property type="molecule type" value="Genomic_DNA"/>
</dbReference>
<dbReference type="AlphaFoldDB" id="A0A430AZ38"/>
<gene>
    <name evidence="1" type="ORF">CBF27_03810</name>
</gene>